<evidence type="ECO:0000256" key="9">
    <source>
        <dbReference type="ARBA" id="ARBA00023136"/>
    </source>
</evidence>
<evidence type="ECO:0000256" key="7">
    <source>
        <dbReference type="ARBA" id="ARBA00022989"/>
    </source>
</evidence>
<dbReference type="GO" id="GO:0051072">
    <property type="term" value="P:4,6-pyruvylated galactose residue biosynthetic process"/>
    <property type="evidence" value="ECO:0007669"/>
    <property type="project" value="TreeGrafter"/>
</dbReference>
<dbReference type="EMBL" id="LATX01001245">
    <property type="protein sequence ID" value="KTB43107.1"/>
    <property type="molecule type" value="Genomic_DNA"/>
</dbReference>
<dbReference type="GO" id="GO:0016758">
    <property type="term" value="F:hexosyltransferase activity"/>
    <property type="evidence" value="ECO:0007669"/>
    <property type="project" value="InterPro"/>
</dbReference>
<comment type="similarity">
    <text evidence="2">Belongs to the glycosyltransferase 31 family.</text>
</comment>
<keyword evidence="5 11" id="KW-0812">Transmembrane</keyword>
<feature type="region of interest" description="Disordered" evidence="10">
    <location>
        <begin position="318"/>
        <end position="337"/>
    </location>
</feature>
<evidence type="ECO:0000256" key="1">
    <source>
        <dbReference type="ARBA" id="ARBA00004323"/>
    </source>
</evidence>
<name>A0A0W0G3D7_MONRR</name>
<gene>
    <name evidence="12" type="ORF">WG66_4278</name>
</gene>
<proteinExistence type="inferred from homology"/>
<evidence type="ECO:0000256" key="4">
    <source>
        <dbReference type="ARBA" id="ARBA00022679"/>
    </source>
</evidence>
<keyword evidence="8" id="KW-0333">Golgi apparatus</keyword>
<keyword evidence="6" id="KW-0735">Signal-anchor</keyword>
<feature type="region of interest" description="Disordered" evidence="10">
    <location>
        <begin position="1"/>
        <end position="66"/>
    </location>
</feature>
<evidence type="ECO:0000256" key="11">
    <source>
        <dbReference type="SAM" id="Phobius"/>
    </source>
</evidence>
<evidence type="ECO:0000256" key="6">
    <source>
        <dbReference type="ARBA" id="ARBA00022968"/>
    </source>
</evidence>
<accession>A0A0W0G3D7</accession>
<evidence type="ECO:0000256" key="2">
    <source>
        <dbReference type="ARBA" id="ARBA00008661"/>
    </source>
</evidence>
<keyword evidence="4 12" id="KW-0808">Transferase</keyword>
<dbReference type="AlphaFoldDB" id="A0A0W0G3D7"/>
<evidence type="ECO:0000313" key="12">
    <source>
        <dbReference type="EMBL" id="KTB43107.1"/>
    </source>
</evidence>
<dbReference type="eggNOG" id="KOG2287">
    <property type="taxonomic scope" value="Eukaryota"/>
</dbReference>
<dbReference type="GO" id="GO:0000139">
    <property type="term" value="C:Golgi membrane"/>
    <property type="evidence" value="ECO:0007669"/>
    <property type="project" value="UniProtKB-SubCell"/>
</dbReference>
<sequence>MSFDRQSSDEYESTDSLDSTDTIQQFRLDPAPIGNSSSSSRSASPTRRHNSSHTLSADVEGESHGLLTRQPDPWWREENRRWWQSPRRQRTTEGRIWRLIKKWTRRLVRHPLFPRQPTSIILGLVVFTLFAVLLTIFLMYILNPDKEPLPWRAYCSMPYMNSPPDVHDPGLYSDPYHNYTWGTFTPPFPHKELDELPPAGVFVGVFSTDSAYERRALVRSTWASHPRSRNGAGVGDGGAGTSRTVVRFIIGQPRKDWERRVALEIEEYNDIIILPMRENMNDGKTHAFFTWAATDAWVPPVMVDSKVPPPQFSYSGERTHTPKLASHDPVQAWNDGHSGSPRDWVRPDFVAKVDDDAFVMLAELESRLRLELHAKPSQSSTSPASSIVEDPMIYWGYLVTNRLHRFMAGELYALSWNLVDYVSNDPAVRHLTKGKEDKQTAKWMKIHHKAHLVRWVSERCWIYDHPRAGTVYAHGFLFPSEVSRVRRSMASALSKLSEDNRVLEPAPGTDIGPTPPSWAHSSVSRFHVRYTSPAPNLNLEQSIEALVEGSDMSKLREENPMTPELAWEQREDRRTRYEGHRVGGTIVVHFIKQNMWFLETALALLEGKELVDGRNGIPVERNITFITHLDSRFAALPPA</sequence>
<evidence type="ECO:0000313" key="13">
    <source>
        <dbReference type="Proteomes" id="UP000054988"/>
    </source>
</evidence>
<comment type="subcellular location">
    <subcellularLocation>
        <location evidence="1">Golgi apparatus membrane</location>
        <topology evidence="1">Single-pass type II membrane protein</topology>
    </subcellularLocation>
</comment>
<keyword evidence="9 11" id="KW-0472">Membrane</keyword>
<dbReference type="PANTHER" id="PTHR11214">
    <property type="entry name" value="BETA-1,3-N-ACETYLGLUCOSAMINYLTRANSFERASE"/>
    <property type="match status" value="1"/>
</dbReference>
<organism evidence="12 13">
    <name type="scientific">Moniliophthora roreri</name>
    <name type="common">Frosty pod rot fungus</name>
    <name type="synonym">Monilia roreri</name>
    <dbReference type="NCBI Taxonomy" id="221103"/>
    <lineage>
        <taxon>Eukaryota</taxon>
        <taxon>Fungi</taxon>
        <taxon>Dikarya</taxon>
        <taxon>Basidiomycota</taxon>
        <taxon>Agaricomycotina</taxon>
        <taxon>Agaricomycetes</taxon>
        <taxon>Agaricomycetidae</taxon>
        <taxon>Agaricales</taxon>
        <taxon>Marasmiineae</taxon>
        <taxon>Marasmiaceae</taxon>
        <taxon>Moniliophthora</taxon>
    </lineage>
</organism>
<keyword evidence="3" id="KW-0328">Glycosyltransferase</keyword>
<comment type="caution">
    <text evidence="12">The sequence shown here is derived from an EMBL/GenBank/DDBJ whole genome shotgun (WGS) entry which is preliminary data.</text>
</comment>
<dbReference type="PANTHER" id="PTHR11214:SF333">
    <property type="entry name" value="GLYCOSYLTRANSFERASE FAMILY 31 PROTEIN"/>
    <property type="match status" value="1"/>
</dbReference>
<evidence type="ECO:0000256" key="5">
    <source>
        <dbReference type="ARBA" id="ARBA00022692"/>
    </source>
</evidence>
<protein>
    <submittedName>
        <fullName evidence="12">Putative glycosyltransferase family 31 protein</fullName>
    </submittedName>
</protein>
<evidence type="ECO:0000256" key="3">
    <source>
        <dbReference type="ARBA" id="ARBA00022676"/>
    </source>
</evidence>
<feature type="compositionally biased region" description="Polar residues" evidence="10">
    <location>
        <begin position="16"/>
        <end position="25"/>
    </location>
</feature>
<feature type="transmembrane region" description="Helical" evidence="11">
    <location>
        <begin position="119"/>
        <end position="142"/>
    </location>
</feature>
<reference evidence="12 13" key="1">
    <citation type="submission" date="2015-12" db="EMBL/GenBank/DDBJ databases">
        <title>Draft genome sequence of Moniliophthora roreri, the causal agent of frosty pod rot of cacao.</title>
        <authorList>
            <person name="Aime M.C."/>
            <person name="Diaz-Valderrama J.R."/>
            <person name="Kijpornyongpan T."/>
            <person name="Phillips-Mora W."/>
        </authorList>
    </citation>
    <scope>NUCLEOTIDE SEQUENCE [LARGE SCALE GENOMIC DNA]</scope>
    <source>
        <strain evidence="12 13">MCA 2952</strain>
    </source>
</reference>
<evidence type="ECO:0000256" key="8">
    <source>
        <dbReference type="ARBA" id="ARBA00023034"/>
    </source>
</evidence>
<keyword evidence="7 11" id="KW-1133">Transmembrane helix</keyword>
<evidence type="ECO:0000256" key="10">
    <source>
        <dbReference type="SAM" id="MobiDB-lite"/>
    </source>
</evidence>
<dbReference type="InterPro" id="IPR002659">
    <property type="entry name" value="Glyco_trans_31"/>
</dbReference>
<dbReference type="Proteomes" id="UP000054988">
    <property type="component" value="Unassembled WGS sequence"/>
</dbReference>